<evidence type="ECO:0000256" key="3">
    <source>
        <dbReference type="ARBA" id="ARBA00023015"/>
    </source>
</evidence>
<evidence type="ECO:0000256" key="4">
    <source>
        <dbReference type="ARBA" id="ARBA00023125"/>
    </source>
</evidence>
<gene>
    <name evidence="7" type="ORF">HMPREF1250_0595</name>
</gene>
<dbReference type="Gene3D" id="3.40.640.10">
    <property type="entry name" value="Type I PLP-dependent aspartate aminotransferase-like (Major domain)"/>
    <property type="match status" value="1"/>
</dbReference>
<organism evidence="7 8">
    <name type="scientific">Megasphaera vaginalis</name>
    <name type="common">ex Srinivasan et al. 2021</name>
    <dbReference type="NCBI Taxonomy" id="1111454"/>
    <lineage>
        <taxon>Bacteria</taxon>
        <taxon>Bacillati</taxon>
        <taxon>Bacillota</taxon>
        <taxon>Negativicutes</taxon>
        <taxon>Veillonellales</taxon>
        <taxon>Veillonellaceae</taxon>
        <taxon>Megasphaera</taxon>
    </lineage>
</organism>
<reference evidence="7 8" key="1">
    <citation type="submission" date="2013-09" db="EMBL/GenBank/DDBJ databases">
        <authorList>
            <person name="Durkin A.S."/>
            <person name="Haft D.R."/>
            <person name="McCorrison J."/>
            <person name="Torralba M."/>
            <person name="Gillis M."/>
            <person name="Haft D.H."/>
            <person name="Methe B."/>
            <person name="Sutton G."/>
            <person name="Nelson K.E."/>
        </authorList>
    </citation>
    <scope>NUCLEOTIDE SEQUENCE [LARGE SCALE GENOMIC DNA]</scope>
    <source>
        <strain evidence="7 8">BV3C16-1</strain>
    </source>
</reference>
<dbReference type="PROSITE" id="PS50949">
    <property type="entry name" value="HTH_GNTR"/>
    <property type="match status" value="1"/>
</dbReference>
<evidence type="ECO:0000313" key="8">
    <source>
        <dbReference type="Proteomes" id="UP000017090"/>
    </source>
</evidence>
<dbReference type="InterPro" id="IPR004839">
    <property type="entry name" value="Aminotransferase_I/II_large"/>
</dbReference>
<dbReference type="AlphaFoldDB" id="U7UQ50"/>
<dbReference type="SUPFAM" id="SSF53383">
    <property type="entry name" value="PLP-dependent transferases"/>
    <property type="match status" value="1"/>
</dbReference>
<dbReference type="SUPFAM" id="SSF46785">
    <property type="entry name" value="Winged helix' DNA-binding domain"/>
    <property type="match status" value="1"/>
</dbReference>
<keyword evidence="2" id="KW-0663">Pyridoxal phosphate</keyword>
<keyword evidence="5" id="KW-0804">Transcription</keyword>
<proteinExistence type="inferred from homology"/>
<comment type="similarity">
    <text evidence="1">In the C-terminal section; belongs to the class-I pyridoxal-phosphate-dependent aminotransferase family.</text>
</comment>
<dbReference type="InterPro" id="IPR036388">
    <property type="entry name" value="WH-like_DNA-bd_sf"/>
</dbReference>
<dbReference type="PATRIC" id="fig|1111454.3.peg.685"/>
<evidence type="ECO:0000259" key="6">
    <source>
        <dbReference type="PROSITE" id="PS50949"/>
    </source>
</evidence>
<dbReference type="InterPro" id="IPR036390">
    <property type="entry name" value="WH_DNA-bd_sf"/>
</dbReference>
<name>U7UQ50_9FIRM</name>
<dbReference type="EMBL" id="AWXA01000011">
    <property type="protein sequence ID" value="ERT61029.1"/>
    <property type="molecule type" value="Genomic_DNA"/>
</dbReference>
<dbReference type="InterPro" id="IPR015424">
    <property type="entry name" value="PyrdxlP-dep_Trfase"/>
</dbReference>
<comment type="caution">
    <text evidence="7">The sequence shown here is derived from an EMBL/GenBank/DDBJ whole genome shotgun (WGS) entry which is preliminary data.</text>
</comment>
<dbReference type="OrthoDB" id="9799482at2"/>
<dbReference type="RefSeq" id="WP_023053196.1">
    <property type="nucleotide sequence ID" value="NZ_AWXA01000011.1"/>
</dbReference>
<sequence length="464" mass="50549">MSINSFDDYPLTWRPVLPPSTLPLYRVLAQELERAVRQRTLLPGTKLPPQRELADYLGMNVSTVTRAFRLCSDKGLLTAQVGRGTYVAYTVNTDLATAEKPPQQIEMASMMPETLQQDEASEILQLMLLEKGRGRFFQYSQERGAYDAAATVLLKRVGLSLGRNDAVLLAGGGQNAIAAVLASFFRRGDRIGVDPLVYSGFKDSARLFGIRLIPVGQENGEMSAAGIAYAVKNHHIKGLYITPDFQNPTTHILSKEGRTMLAEAANTYDLLIIEDAITSLLLAQPLLPVKALAPDRVIYVLSLSKTLLPSLRLAYVVCPAAQAAVLSEALHAINLSQSELLLELASRLILSGKYEELMRLRRERVARRNRLVNAVLGAYDIAGTAECISRWLTLPPAVTGLEFEKDAAAAGVSIYGAEHFAVGAAASVNGARLAIASPRDEAELTDGLRRLKILLDGYAYEGKK</sequence>
<dbReference type="Proteomes" id="UP000017090">
    <property type="component" value="Unassembled WGS sequence"/>
</dbReference>
<dbReference type="Pfam" id="PF00155">
    <property type="entry name" value="Aminotran_1_2"/>
    <property type="match status" value="1"/>
</dbReference>
<dbReference type="STRING" id="1111454.HMPREF1250_0595"/>
<dbReference type="GO" id="GO:0030170">
    <property type="term" value="F:pyridoxal phosphate binding"/>
    <property type="evidence" value="ECO:0007669"/>
    <property type="project" value="InterPro"/>
</dbReference>
<keyword evidence="3" id="KW-0805">Transcription regulation</keyword>
<accession>U7UQ50</accession>
<dbReference type="CDD" id="cd07377">
    <property type="entry name" value="WHTH_GntR"/>
    <property type="match status" value="1"/>
</dbReference>
<dbReference type="eggNOG" id="COG1167">
    <property type="taxonomic scope" value="Bacteria"/>
</dbReference>
<dbReference type="PANTHER" id="PTHR46577">
    <property type="entry name" value="HTH-TYPE TRANSCRIPTIONAL REGULATORY PROTEIN GABR"/>
    <property type="match status" value="1"/>
</dbReference>
<keyword evidence="8" id="KW-1185">Reference proteome</keyword>
<dbReference type="GO" id="GO:0003700">
    <property type="term" value="F:DNA-binding transcription factor activity"/>
    <property type="evidence" value="ECO:0007669"/>
    <property type="project" value="InterPro"/>
</dbReference>
<dbReference type="InterPro" id="IPR015422">
    <property type="entry name" value="PyrdxlP-dep_Trfase_small"/>
</dbReference>
<dbReference type="GO" id="GO:0003824">
    <property type="term" value="F:catalytic activity"/>
    <property type="evidence" value="ECO:0007669"/>
    <property type="project" value="UniProtKB-ARBA"/>
</dbReference>
<keyword evidence="4" id="KW-0238">DNA-binding</keyword>
<dbReference type="InterPro" id="IPR015421">
    <property type="entry name" value="PyrdxlP-dep_Trfase_major"/>
</dbReference>
<evidence type="ECO:0000256" key="5">
    <source>
        <dbReference type="ARBA" id="ARBA00023163"/>
    </source>
</evidence>
<dbReference type="SMART" id="SM00345">
    <property type="entry name" value="HTH_GNTR"/>
    <property type="match status" value="1"/>
</dbReference>
<protein>
    <submittedName>
        <fullName evidence="7">Transcriptional regulator, GntR family</fullName>
    </submittedName>
</protein>
<dbReference type="Gene3D" id="1.10.10.10">
    <property type="entry name" value="Winged helix-like DNA-binding domain superfamily/Winged helix DNA-binding domain"/>
    <property type="match status" value="1"/>
</dbReference>
<evidence type="ECO:0000256" key="1">
    <source>
        <dbReference type="ARBA" id="ARBA00005384"/>
    </source>
</evidence>
<dbReference type="GO" id="GO:0003677">
    <property type="term" value="F:DNA binding"/>
    <property type="evidence" value="ECO:0007669"/>
    <property type="project" value="UniProtKB-KW"/>
</dbReference>
<dbReference type="PANTHER" id="PTHR46577:SF1">
    <property type="entry name" value="HTH-TYPE TRANSCRIPTIONAL REGULATORY PROTEIN GABR"/>
    <property type="match status" value="1"/>
</dbReference>
<dbReference type="Gene3D" id="3.90.1150.10">
    <property type="entry name" value="Aspartate Aminotransferase, domain 1"/>
    <property type="match status" value="1"/>
</dbReference>
<evidence type="ECO:0000313" key="7">
    <source>
        <dbReference type="EMBL" id="ERT61029.1"/>
    </source>
</evidence>
<dbReference type="Pfam" id="PF00392">
    <property type="entry name" value="GntR"/>
    <property type="match status" value="1"/>
</dbReference>
<dbReference type="InterPro" id="IPR051446">
    <property type="entry name" value="HTH_trans_reg/aminotransferase"/>
</dbReference>
<evidence type="ECO:0000256" key="2">
    <source>
        <dbReference type="ARBA" id="ARBA00022898"/>
    </source>
</evidence>
<feature type="domain" description="HTH gntR-type" evidence="6">
    <location>
        <begin position="22"/>
        <end position="90"/>
    </location>
</feature>
<dbReference type="InterPro" id="IPR000524">
    <property type="entry name" value="Tscrpt_reg_HTH_GntR"/>
</dbReference>
<dbReference type="CDD" id="cd00609">
    <property type="entry name" value="AAT_like"/>
    <property type="match status" value="1"/>
</dbReference>